<dbReference type="STRING" id="1566387.QV13_07570"/>
<evidence type="ECO:0000256" key="1">
    <source>
        <dbReference type="ARBA" id="ARBA00006174"/>
    </source>
</evidence>
<dbReference type="Gene3D" id="3.30.1330.120">
    <property type="entry name" value="2-methylcitrate dehydratase PrpD"/>
    <property type="match status" value="1"/>
</dbReference>
<dbReference type="GO" id="GO:0016829">
    <property type="term" value="F:lyase activity"/>
    <property type="evidence" value="ECO:0007669"/>
    <property type="project" value="InterPro"/>
</dbReference>
<dbReference type="InterPro" id="IPR045336">
    <property type="entry name" value="MmgE_PrpD_N"/>
</dbReference>
<dbReference type="SUPFAM" id="SSF103378">
    <property type="entry name" value="2-methylcitrate dehydratase PrpD"/>
    <property type="match status" value="1"/>
</dbReference>
<accession>A0A1C2E3K9</accession>
<evidence type="ECO:0000313" key="4">
    <source>
        <dbReference type="EMBL" id="OCX21503.1"/>
    </source>
</evidence>
<evidence type="ECO:0008006" key="6">
    <source>
        <dbReference type="Google" id="ProtNLM"/>
    </source>
</evidence>
<dbReference type="AlphaFoldDB" id="A0A1C2E3K9"/>
<comment type="similarity">
    <text evidence="1">Belongs to the PrpD family.</text>
</comment>
<dbReference type="RefSeq" id="WP_065997263.1">
    <property type="nucleotide sequence ID" value="NZ_MDEO01000028.1"/>
</dbReference>
<evidence type="ECO:0000259" key="3">
    <source>
        <dbReference type="Pfam" id="PF19305"/>
    </source>
</evidence>
<feature type="domain" description="MmgE/PrpD C-terminal" evidence="3">
    <location>
        <begin position="258"/>
        <end position="423"/>
    </location>
</feature>
<dbReference type="OrthoDB" id="5415580at2"/>
<dbReference type="Proteomes" id="UP000094412">
    <property type="component" value="Unassembled WGS sequence"/>
</dbReference>
<gene>
    <name evidence="4" type="ORF">QV13_07570</name>
</gene>
<dbReference type="InterPro" id="IPR042183">
    <property type="entry name" value="MmgE/PrpD_sf_1"/>
</dbReference>
<dbReference type="PANTHER" id="PTHR16943">
    <property type="entry name" value="2-METHYLCITRATE DEHYDRATASE-RELATED"/>
    <property type="match status" value="1"/>
</dbReference>
<reference evidence="4 5" key="1">
    <citation type="submission" date="2016-08" db="EMBL/GenBank/DDBJ databases">
        <title>Whole genome sequence of Mesorhizobium sp. strain UASWS1009 isolated from industrial sewage.</title>
        <authorList>
            <person name="Crovadore J."/>
            <person name="Calmin G."/>
            <person name="Chablais R."/>
            <person name="Cochard B."/>
            <person name="Lefort F."/>
        </authorList>
    </citation>
    <scope>NUCLEOTIDE SEQUENCE [LARGE SCALE GENOMIC DNA]</scope>
    <source>
        <strain evidence="4 5">UASWS1009</strain>
    </source>
</reference>
<evidence type="ECO:0000313" key="5">
    <source>
        <dbReference type="Proteomes" id="UP000094412"/>
    </source>
</evidence>
<dbReference type="InterPro" id="IPR045337">
    <property type="entry name" value="MmgE_PrpD_C"/>
</dbReference>
<name>A0A1C2E3K9_9HYPH</name>
<dbReference type="InterPro" id="IPR005656">
    <property type="entry name" value="MmgE_PrpD"/>
</dbReference>
<organism evidence="4 5">
    <name type="scientific">Mesorhizobium hungaricum</name>
    <dbReference type="NCBI Taxonomy" id="1566387"/>
    <lineage>
        <taxon>Bacteria</taxon>
        <taxon>Pseudomonadati</taxon>
        <taxon>Pseudomonadota</taxon>
        <taxon>Alphaproteobacteria</taxon>
        <taxon>Hyphomicrobiales</taxon>
        <taxon>Phyllobacteriaceae</taxon>
        <taxon>Mesorhizobium</taxon>
    </lineage>
</organism>
<dbReference type="Pfam" id="PF19305">
    <property type="entry name" value="MmgE_PrpD_C"/>
    <property type="match status" value="1"/>
</dbReference>
<feature type="domain" description="MmgE/PrpD N-terminal" evidence="2">
    <location>
        <begin position="6"/>
        <end position="233"/>
    </location>
</feature>
<proteinExistence type="inferred from homology"/>
<evidence type="ECO:0000259" key="2">
    <source>
        <dbReference type="Pfam" id="PF03972"/>
    </source>
</evidence>
<dbReference type="InterPro" id="IPR042188">
    <property type="entry name" value="MmgE/PrpD_sf_2"/>
</dbReference>
<dbReference type="EMBL" id="MDEO01000028">
    <property type="protein sequence ID" value="OCX21503.1"/>
    <property type="molecule type" value="Genomic_DNA"/>
</dbReference>
<sequence>MTFVTERLAAFIGDLRYGDLPAEVVAKTERAILDTLASLLGGVPTDNARLSRLAARACFGPGHAAAWFTETDLHVLGGLFANCAAASSLDVDDGHCQAAGHPGAAIVPAVLSEAAILGSGGHEVLTATAIGYDVALRIAAARRFFDTMSFASGQWTGFGVAAAIGWLRGMRPDQLANAIAIAGAEAPQNLPQGDCQASSVKGSSPWSTVTAYFAVERAAAGMSGSIDMLDRAHAYDLAAITADLGSRWLVSETYLKPYAACRYTHPVIDAVLKLVADRRQDEPIDRVLVEIFPEARKLPNEHAPKSLEGAQFSVPFTAALAALRGAEAFRPLRPHSLLDQEVVALARKVEIRYPDDLAGIFPLRTPARVTMIVGGFERFCDVPRPLGDANNPMHQTAVEEKLHDLGRDLLSEADRERLIQSVALLRQGKTAPLLACLAAPAVAIGRAPLSYFASESST</sequence>
<comment type="caution">
    <text evidence="4">The sequence shown here is derived from an EMBL/GenBank/DDBJ whole genome shotgun (WGS) entry which is preliminary data.</text>
</comment>
<keyword evidence="5" id="KW-1185">Reference proteome</keyword>
<dbReference type="InterPro" id="IPR036148">
    <property type="entry name" value="MmgE/PrpD_sf"/>
</dbReference>
<dbReference type="Pfam" id="PF03972">
    <property type="entry name" value="MmgE_PrpD_N"/>
    <property type="match status" value="1"/>
</dbReference>
<dbReference type="Gene3D" id="1.10.4100.10">
    <property type="entry name" value="2-methylcitrate dehydratase PrpD"/>
    <property type="match status" value="1"/>
</dbReference>
<dbReference type="PANTHER" id="PTHR16943:SF8">
    <property type="entry name" value="2-METHYLCITRATE DEHYDRATASE"/>
    <property type="match status" value="1"/>
</dbReference>
<protein>
    <recommendedName>
        <fullName evidence="6">2-methylcitrate dehydratase</fullName>
    </recommendedName>
</protein>